<reference evidence="2" key="1">
    <citation type="submission" date="2021-07" db="EMBL/GenBank/DDBJ databases">
        <authorList>
            <person name="Branca A.L. A."/>
        </authorList>
    </citation>
    <scope>NUCLEOTIDE SEQUENCE</scope>
</reference>
<dbReference type="PANTHER" id="PTHR37542:SF1">
    <property type="entry name" value="PRION-INHIBITION AND PROPAGATION HELO DOMAIN-CONTAINING PROTEIN"/>
    <property type="match status" value="1"/>
</dbReference>
<dbReference type="PANTHER" id="PTHR37542">
    <property type="entry name" value="HELO DOMAIN-CONTAINING PROTEIN-RELATED"/>
    <property type="match status" value="1"/>
</dbReference>
<gene>
    <name evidence="2" type="ORF">POLS_LOCUS1864</name>
</gene>
<dbReference type="Proteomes" id="UP001153618">
    <property type="component" value="Unassembled WGS sequence"/>
</dbReference>
<evidence type="ECO:0000259" key="1">
    <source>
        <dbReference type="PROSITE" id="PS50011"/>
    </source>
</evidence>
<dbReference type="PROSITE" id="PS50011">
    <property type="entry name" value="PROTEIN_KINASE_DOM"/>
    <property type="match status" value="1"/>
</dbReference>
<proteinExistence type="predicted"/>
<name>A0A9W4ML70_PENOL</name>
<sequence>MSGPELGLAIFATVDICLGYVADLYHTLPFADIFSVFFFHIRQGKLIVEKYKTFKNARTEIEDRTLIVEATWLKISQQLEFLQRVWGSLDERLQDIQERVIPILQGKLLAVVKQISKLEKHHARDCSGTSSVRQSGRYALGMKESLEKALQELQTWQLQFDPSWYLLMWGTEGAIDAELKHPGADKLSVARNVRRVLKTDPGQEARIFLDPGRLQSARRSTIPHSTFQFVELEKSKSFILDSADRPFGDDHSIFRKDIRHLASRLQQVDPNTFHLLQCLGVVPREDSGSKEILSYDFIFKLPPEGSEPQSLRGHLLSRGIYSLGDRITLAKQLATSISNIHLLDIVHKNIRPETVLIFQDNCTRSKLGRSFLLGFKSFRMADGRTNLAGNSVLNEDFYRHPDRRGSTPRREYIMQHDIYSIGVCFLEIGLWQSFVNDGKPNYSLVEGEILKDGFIKLAQEKLPSTMGEKYMKVVVNCLSCLDATNEDFCNSTEFEDNDGIMLGFKYIEKVRILFVE</sequence>
<evidence type="ECO:0000313" key="3">
    <source>
        <dbReference type="Proteomes" id="UP001153618"/>
    </source>
</evidence>
<organism evidence="2 3">
    <name type="scientific">Penicillium olsonii</name>
    <dbReference type="NCBI Taxonomy" id="99116"/>
    <lineage>
        <taxon>Eukaryota</taxon>
        <taxon>Fungi</taxon>
        <taxon>Dikarya</taxon>
        <taxon>Ascomycota</taxon>
        <taxon>Pezizomycotina</taxon>
        <taxon>Eurotiomycetes</taxon>
        <taxon>Eurotiomycetidae</taxon>
        <taxon>Eurotiales</taxon>
        <taxon>Aspergillaceae</taxon>
        <taxon>Penicillium</taxon>
    </lineage>
</organism>
<dbReference type="InterPro" id="IPR011009">
    <property type="entry name" value="Kinase-like_dom_sf"/>
</dbReference>
<dbReference type="GO" id="GO:0004672">
    <property type="term" value="F:protein kinase activity"/>
    <property type="evidence" value="ECO:0007669"/>
    <property type="project" value="InterPro"/>
</dbReference>
<comment type="caution">
    <text evidence="2">The sequence shown here is derived from an EMBL/GenBank/DDBJ whole genome shotgun (WGS) entry which is preliminary data.</text>
</comment>
<dbReference type="InterPro" id="IPR000719">
    <property type="entry name" value="Prot_kinase_dom"/>
</dbReference>
<keyword evidence="3" id="KW-1185">Reference proteome</keyword>
<accession>A0A9W4ML70</accession>
<dbReference type="OrthoDB" id="1911848at2759"/>
<dbReference type="EMBL" id="CAJVOS010000012">
    <property type="protein sequence ID" value="CAG8001280.1"/>
    <property type="molecule type" value="Genomic_DNA"/>
</dbReference>
<dbReference type="AlphaFoldDB" id="A0A9W4ML70"/>
<dbReference type="GO" id="GO:0005524">
    <property type="term" value="F:ATP binding"/>
    <property type="evidence" value="ECO:0007669"/>
    <property type="project" value="InterPro"/>
</dbReference>
<protein>
    <recommendedName>
        <fullName evidence="1">Protein kinase domain-containing protein</fullName>
    </recommendedName>
</protein>
<dbReference type="SUPFAM" id="SSF56112">
    <property type="entry name" value="Protein kinase-like (PK-like)"/>
    <property type="match status" value="1"/>
</dbReference>
<dbReference type="Gene3D" id="1.10.510.10">
    <property type="entry name" value="Transferase(Phosphotransferase) domain 1"/>
    <property type="match status" value="1"/>
</dbReference>
<evidence type="ECO:0000313" key="2">
    <source>
        <dbReference type="EMBL" id="CAG8001280.1"/>
    </source>
</evidence>
<feature type="domain" description="Protein kinase" evidence="1">
    <location>
        <begin position="193"/>
        <end position="516"/>
    </location>
</feature>